<sequence length="105" mass="12235">MGKYLRTGWRDVSPELQQFIYSGLQVKGRKYAETEFKNLSELLDERGSSVLKRIESLSEDIMWSVCDVEFTHSLILWHVATEVVFYDDDHRWEVQGSPHSLKGAK</sequence>
<dbReference type="EMBL" id="JARKNE010000003">
    <property type="protein sequence ID" value="KAK5840988.1"/>
    <property type="molecule type" value="Genomic_DNA"/>
</dbReference>
<accession>A0ABR0QNV6</accession>
<evidence type="ECO:0000313" key="2">
    <source>
        <dbReference type="Proteomes" id="UP001358586"/>
    </source>
</evidence>
<keyword evidence="2" id="KW-1185">Reference proteome</keyword>
<gene>
    <name evidence="1" type="ORF">PVK06_009896</name>
</gene>
<comment type="caution">
    <text evidence="1">The sequence shown here is derived from an EMBL/GenBank/DDBJ whole genome shotgun (WGS) entry which is preliminary data.</text>
</comment>
<reference evidence="1 2" key="1">
    <citation type="submission" date="2023-03" db="EMBL/GenBank/DDBJ databases">
        <title>WGS of Gossypium arboreum.</title>
        <authorList>
            <person name="Yu D."/>
        </authorList>
    </citation>
    <scope>NUCLEOTIDE SEQUENCE [LARGE SCALE GENOMIC DNA]</scope>
    <source>
        <tissue evidence="1">Leaf</tissue>
    </source>
</reference>
<dbReference type="Proteomes" id="UP001358586">
    <property type="component" value="Chromosome 3"/>
</dbReference>
<evidence type="ECO:0000313" key="1">
    <source>
        <dbReference type="EMBL" id="KAK5840988.1"/>
    </source>
</evidence>
<protein>
    <submittedName>
        <fullName evidence="1">Uncharacterized protein</fullName>
    </submittedName>
</protein>
<proteinExistence type="predicted"/>
<name>A0ABR0QNV6_GOSAR</name>
<organism evidence="1 2">
    <name type="scientific">Gossypium arboreum</name>
    <name type="common">Tree cotton</name>
    <name type="synonym">Gossypium nanking</name>
    <dbReference type="NCBI Taxonomy" id="29729"/>
    <lineage>
        <taxon>Eukaryota</taxon>
        <taxon>Viridiplantae</taxon>
        <taxon>Streptophyta</taxon>
        <taxon>Embryophyta</taxon>
        <taxon>Tracheophyta</taxon>
        <taxon>Spermatophyta</taxon>
        <taxon>Magnoliopsida</taxon>
        <taxon>eudicotyledons</taxon>
        <taxon>Gunneridae</taxon>
        <taxon>Pentapetalae</taxon>
        <taxon>rosids</taxon>
        <taxon>malvids</taxon>
        <taxon>Malvales</taxon>
        <taxon>Malvaceae</taxon>
        <taxon>Malvoideae</taxon>
        <taxon>Gossypium</taxon>
    </lineage>
</organism>